<evidence type="ECO:0000313" key="3">
    <source>
        <dbReference type="Proteomes" id="UP000050794"/>
    </source>
</evidence>
<evidence type="ECO:0000313" key="4">
    <source>
        <dbReference type="WBParaSite" id="TCNE_0001099301-mRNA-1"/>
    </source>
</evidence>
<feature type="compositionally biased region" description="Low complexity" evidence="1">
    <location>
        <begin position="252"/>
        <end position="268"/>
    </location>
</feature>
<evidence type="ECO:0000313" key="2">
    <source>
        <dbReference type="EMBL" id="VDM42314.1"/>
    </source>
</evidence>
<sequence length="342" mass="38154">MEGHVIVHLKISLDSDVQLQRFMHALKEVTTSINGTNLTPNGVDFSLYSFISFIDHLNGNTIYEETGVLLEQYAFSPEHTATFADASRHYASLSRRKKERLESSMQRVHHRSRSAGNDALFTVIQAPSTSGLKGLTNGTESARATHRKNSNNSSGSLSALKATKKFFKKIYDSATLPGRSHAKASTSDVQIESAAIIPSRPFFEIRYSSDLDDEDRYNSELGFGQFPSLMQCTDHDSTPSTLKSTTDDPMNDSLLTKSISSSDSQKTSSGEFHSWAEVFDHLKREMKYMRERDAQILADLQMVETQLQNVKNRTMGTSKSDYALMVDRDALKLGDLVDSMPL</sequence>
<evidence type="ECO:0000256" key="1">
    <source>
        <dbReference type="SAM" id="MobiDB-lite"/>
    </source>
</evidence>
<keyword evidence="3" id="KW-1185">Reference proteome</keyword>
<accession>A0A183UR73</accession>
<feature type="region of interest" description="Disordered" evidence="1">
    <location>
        <begin position="228"/>
        <end position="268"/>
    </location>
</feature>
<reference evidence="4" key="1">
    <citation type="submission" date="2016-06" db="UniProtKB">
        <authorList>
            <consortium name="WormBaseParasite"/>
        </authorList>
    </citation>
    <scope>IDENTIFICATION</scope>
</reference>
<protein>
    <submittedName>
        <fullName evidence="4">Ras-associating domain-containing protein</fullName>
    </submittedName>
</protein>
<organism evidence="3 4">
    <name type="scientific">Toxocara canis</name>
    <name type="common">Canine roundworm</name>
    <dbReference type="NCBI Taxonomy" id="6265"/>
    <lineage>
        <taxon>Eukaryota</taxon>
        <taxon>Metazoa</taxon>
        <taxon>Ecdysozoa</taxon>
        <taxon>Nematoda</taxon>
        <taxon>Chromadorea</taxon>
        <taxon>Rhabditida</taxon>
        <taxon>Spirurina</taxon>
        <taxon>Ascaridomorpha</taxon>
        <taxon>Ascaridoidea</taxon>
        <taxon>Toxocaridae</taxon>
        <taxon>Toxocara</taxon>
    </lineage>
</organism>
<name>A0A183UR73_TOXCA</name>
<dbReference type="EMBL" id="UYWY01020694">
    <property type="protein sequence ID" value="VDM42314.1"/>
    <property type="molecule type" value="Genomic_DNA"/>
</dbReference>
<proteinExistence type="predicted"/>
<dbReference type="AlphaFoldDB" id="A0A183UR73"/>
<feature type="region of interest" description="Disordered" evidence="1">
    <location>
        <begin position="132"/>
        <end position="156"/>
    </location>
</feature>
<feature type="compositionally biased region" description="Polar residues" evidence="1">
    <location>
        <begin position="132"/>
        <end position="142"/>
    </location>
</feature>
<dbReference type="Proteomes" id="UP000050794">
    <property type="component" value="Unassembled WGS sequence"/>
</dbReference>
<gene>
    <name evidence="2" type="ORF">TCNE_LOCUS10993</name>
</gene>
<reference evidence="2 3" key="2">
    <citation type="submission" date="2018-11" db="EMBL/GenBank/DDBJ databases">
        <authorList>
            <consortium name="Pathogen Informatics"/>
        </authorList>
    </citation>
    <scope>NUCLEOTIDE SEQUENCE [LARGE SCALE GENOMIC DNA]</scope>
</reference>
<dbReference type="WBParaSite" id="TCNE_0001099301-mRNA-1">
    <property type="protein sequence ID" value="TCNE_0001099301-mRNA-1"/>
    <property type="gene ID" value="TCNE_0001099301"/>
</dbReference>
<feature type="compositionally biased region" description="Polar residues" evidence="1">
    <location>
        <begin position="238"/>
        <end position="248"/>
    </location>
</feature>